<reference evidence="2" key="1">
    <citation type="submission" date="2023-07" db="EMBL/GenBank/DDBJ databases">
        <authorList>
            <person name="Kim M."/>
        </authorList>
    </citation>
    <scope>NUCLEOTIDE SEQUENCE</scope>
    <source>
        <strain evidence="2">BIUV-7</strain>
    </source>
</reference>
<comment type="caution">
    <text evidence="2">The sequence shown here is derived from an EMBL/GenBank/DDBJ whole genome shotgun (WGS) entry which is preliminary data.</text>
</comment>
<keyword evidence="3" id="KW-1185">Reference proteome</keyword>
<proteinExistence type="predicted"/>
<dbReference type="Proteomes" id="UP001169764">
    <property type="component" value="Unassembled WGS sequence"/>
</dbReference>
<dbReference type="EMBL" id="JAUOTP010000004">
    <property type="protein sequence ID" value="MDO6414677.1"/>
    <property type="molecule type" value="Genomic_DNA"/>
</dbReference>
<gene>
    <name evidence="2" type="ORF">Q4F19_09825</name>
</gene>
<dbReference type="InterPro" id="IPR036465">
    <property type="entry name" value="vWFA_dom_sf"/>
</dbReference>
<name>A0ABT8Y8M1_9SPHN</name>
<dbReference type="SUPFAM" id="SSF53300">
    <property type="entry name" value="vWA-like"/>
    <property type="match status" value="1"/>
</dbReference>
<dbReference type="PROSITE" id="PS50234">
    <property type="entry name" value="VWFA"/>
    <property type="match status" value="1"/>
</dbReference>
<dbReference type="Gene3D" id="3.40.50.410">
    <property type="entry name" value="von Willebrand factor, type A domain"/>
    <property type="match status" value="1"/>
</dbReference>
<evidence type="ECO:0000259" key="1">
    <source>
        <dbReference type="PROSITE" id="PS50234"/>
    </source>
</evidence>
<dbReference type="Pfam" id="PF13400">
    <property type="entry name" value="Tad"/>
    <property type="match status" value="1"/>
</dbReference>
<sequence length="485" mass="52149">MARALLAENRGNVLILTGAFLLPLLALVGSGIDIGRVYVARSRIQQACDAASLAGRWSFSQGQTSDTATAEALKFFNFNFKQGAFGTLAFTPTVTVTGSNTKVVTVAASTTLRMTVMSLFGFQPMTVAATCTAEQNFVNTDIVLVLDTTGSMASKATSSDTQTKIQGLRSAVLALYDQLAPIQTQLAAAGMRMRFSVVPYSSTVNVGFLIAGQDINYIRNPAFYQQGYCSAYNTNNTCKTTSYRAVSVSHDYNWGATKWGGCIEERQTTSIITSSTSAIPAAAYDLDIDRIPNDSASRWPPYDPDAEQANTQVACPQAAKRLQTWTRSDLNTYLNSLTPDGGTYHDIGMIWGARMISAGGIFADSPASYNSMPTNRFIIFMTDGLLDTGPTLYSAYGVEKYDQRVTGGDTSTQDARHQQRFNLMCSAIKNRSVSIWVVAFASSLDANLTKCASNAGQASTSANSADLTTKFTEIGKSIGAMRLTQ</sequence>
<accession>A0ABT8Y8M1</accession>
<protein>
    <submittedName>
        <fullName evidence="2">Pilus assembly protein</fullName>
    </submittedName>
</protein>
<dbReference type="InterPro" id="IPR028087">
    <property type="entry name" value="Tad_N"/>
</dbReference>
<evidence type="ECO:0000313" key="3">
    <source>
        <dbReference type="Proteomes" id="UP001169764"/>
    </source>
</evidence>
<evidence type="ECO:0000313" key="2">
    <source>
        <dbReference type="EMBL" id="MDO6414677.1"/>
    </source>
</evidence>
<organism evidence="2 3">
    <name type="scientific">Sphingomonas natans</name>
    <dbReference type="NCBI Taxonomy" id="3063330"/>
    <lineage>
        <taxon>Bacteria</taxon>
        <taxon>Pseudomonadati</taxon>
        <taxon>Pseudomonadota</taxon>
        <taxon>Alphaproteobacteria</taxon>
        <taxon>Sphingomonadales</taxon>
        <taxon>Sphingomonadaceae</taxon>
        <taxon>Sphingomonas</taxon>
    </lineage>
</organism>
<dbReference type="InterPro" id="IPR002035">
    <property type="entry name" value="VWF_A"/>
</dbReference>
<feature type="domain" description="VWFA" evidence="1">
    <location>
        <begin position="141"/>
        <end position="205"/>
    </location>
</feature>